<dbReference type="GO" id="GO:0051287">
    <property type="term" value="F:NAD binding"/>
    <property type="evidence" value="ECO:0007669"/>
    <property type="project" value="InterPro"/>
</dbReference>
<name>A0A839N4D3_9MICO</name>
<dbReference type="AlphaFoldDB" id="A0A839N4D3"/>
<gene>
    <name evidence="7" type="ORF">FHU39_000908</name>
</gene>
<dbReference type="Pfam" id="PF00389">
    <property type="entry name" value="2-Hacid_dh"/>
    <property type="match status" value="1"/>
</dbReference>
<dbReference type="Proteomes" id="UP000559182">
    <property type="component" value="Unassembled WGS sequence"/>
</dbReference>
<evidence type="ECO:0000259" key="5">
    <source>
        <dbReference type="Pfam" id="PF00389"/>
    </source>
</evidence>
<dbReference type="GO" id="GO:0016618">
    <property type="term" value="F:hydroxypyruvate reductase [NAD(P)H] activity"/>
    <property type="evidence" value="ECO:0007669"/>
    <property type="project" value="TreeGrafter"/>
</dbReference>
<evidence type="ECO:0000256" key="1">
    <source>
        <dbReference type="ARBA" id="ARBA00005854"/>
    </source>
</evidence>
<dbReference type="Pfam" id="PF02826">
    <property type="entry name" value="2-Hacid_dh_C"/>
    <property type="match status" value="1"/>
</dbReference>
<keyword evidence="8" id="KW-1185">Reference proteome</keyword>
<keyword evidence="3" id="KW-0520">NAD</keyword>
<sequence length="340" mass="36755">MWQGETVQPAVAFVMPDHTFRRAFTAAEIDRIARAGRLLRETPIETFDDPADRHVLVDAEVFVTGWGTPPIGSATLDLAPRLRAIVHAAGSVKHHVTHACWERGILVTSAADANARPVAEYTVAMILLAGKNVLQIARALHERREAFEPDALFPRMGNYGKRIGIIGASKIGRDVIQLLRPYDVQVVVSDPFLRRAEAEALGVELAELPELLATCEIVSLHAPSLPETRHLLDRAALGLLQPGATLINTARGELVDQDALVDRVHEGDIFAILDVTTPWTLPPGHPFYDAPNVLLTPHLAGSLGVELTRLADAAADEVERIADGRPPAHPVDGATLSITA</sequence>
<comment type="caution">
    <text evidence="7">The sequence shown here is derived from an EMBL/GenBank/DDBJ whole genome shotgun (WGS) entry which is preliminary data.</text>
</comment>
<dbReference type="InterPro" id="IPR050223">
    <property type="entry name" value="D-isomer_2-hydroxyacid_DH"/>
</dbReference>
<evidence type="ECO:0000259" key="6">
    <source>
        <dbReference type="Pfam" id="PF02826"/>
    </source>
</evidence>
<dbReference type="EMBL" id="JACHVQ010000001">
    <property type="protein sequence ID" value="MBB2890924.1"/>
    <property type="molecule type" value="Genomic_DNA"/>
</dbReference>
<dbReference type="Gene3D" id="3.40.50.720">
    <property type="entry name" value="NAD(P)-binding Rossmann-like Domain"/>
    <property type="match status" value="2"/>
</dbReference>
<dbReference type="RefSeq" id="WP_246336161.1">
    <property type="nucleotide sequence ID" value="NZ_JACHVQ010000001.1"/>
</dbReference>
<protein>
    <submittedName>
        <fullName evidence="7">Phosphoglycerate dehydrogenase-like enzyme</fullName>
    </submittedName>
</protein>
<feature type="domain" description="D-isomer specific 2-hydroxyacid dehydrogenase NAD-binding" evidence="6">
    <location>
        <begin position="123"/>
        <end position="300"/>
    </location>
</feature>
<dbReference type="InterPro" id="IPR006139">
    <property type="entry name" value="D-isomer_2_OHA_DH_cat_dom"/>
</dbReference>
<organism evidence="7 8">
    <name type="scientific">Flexivirga oryzae</name>
    <dbReference type="NCBI Taxonomy" id="1794944"/>
    <lineage>
        <taxon>Bacteria</taxon>
        <taxon>Bacillati</taxon>
        <taxon>Actinomycetota</taxon>
        <taxon>Actinomycetes</taxon>
        <taxon>Micrococcales</taxon>
        <taxon>Dermacoccaceae</taxon>
        <taxon>Flexivirga</taxon>
    </lineage>
</organism>
<dbReference type="GO" id="GO:0005829">
    <property type="term" value="C:cytosol"/>
    <property type="evidence" value="ECO:0007669"/>
    <property type="project" value="TreeGrafter"/>
</dbReference>
<dbReference type="PANTHER" id="PTHR10996:SF178">
    <property type="entry name" value="2-HYDROXYACID DEHYDROGENASE YGL185C-RELATED"/>
    <property type="match status" value="1"/>
</dbReference>
<dbReference type="InterPro" id="IPR036291">
    <property type="entry name" value="NAD(P)-bd_dom_sf"/>
</dbReference>
<dbReference type="GO" id="GO:0030267">
    <property type="term" value="F:glyoxylate reductase (NADPH) activity"/>
    <property type="evidence" value="ECO:0007669"/>
    <property type="project" value="TreeGrafter"/>
</dbReference>
<comment type="similarity">
    <text evidence="1 4">Belongs to the D-isomer specific 2-hydroxyacid dehydrogenase family.</text>
</comment>
<evidence type="ECO:0000256" key="3">
    <source>
        <dbReference type="ARBA" id="ARBA00023027"/>
    </source>
</evidence>
<evidence type="ECO:0000256" key="4">
    <source>
        <dbReference type="RuleBase" id="RU003719"/>
    </source>
</evidence>
<dbReference type="SUPFAM" id="SSF52283">
    <property type="entry name" value="Formate/glycerate dehydrogenase catalytic domain-like"/>
    <property type="match status" value="1"/>
</dbReference>
<dbReference type="CDD" id="cd12167">
    <property type="entry name" value="2-Hacid_dh_8"/>
    <property type="match status" value="1"/>
</dbReference>
<dbReference type="PANTHER" id="PTHR10996">
    <property type="entry name" value="2-HYDROXYACID DEHYDROGENASE-RELATED"/>
    <property type="match status" value="1"/>
</dbReference>
<evidence type="ECO:0000313" key="8">
    <source>
        <dbReference type="Proteomes" id="UP000559182"/>
    </source>
</evidence>
<reference evidence="7 8" key="1">
    <citation type="submission" date="2020-08" db="EMBL/GenBank/DDBJ databases">
        <title>Sequencing the genomes of 1000 actinobacteria strains.</title>
        <authorList>
            <person name="Klenk H.-P."/>
        </authorList>
    </citation>
    <scope>NUCLEOTIDE SEQUENCE [LARGE SCALE GENOMIC DNA]</scope>
    <source>
        <strain evidence="7 8">DSM 105369</strain>
    </source>
</reference>
<proteinExistence type="inferred from homology"/>
<evidence type="ECO:0000313" key="7">
    <source>
        <dbReference type="EMBL" id="MBB2890924.1"/>
    </source>
</evidence>
<dbReference type="InterPro" id="IPR006140">
    <property type="entry name" value="D-isomer_DH_NAD-bd"/>
</dbReference>
<feature type="domain" description="D-isomer specific 2-hydroxyacid dehydrogenase catalytic" evidence="5">
    <location>
        <begin position="59"/>
        <end position="331"/>
    </location>
</feature>
<evidence type="ECO:0000256" key="2">
    <source>
        <dbReference type="ARBA" id="ARBA00023002"/>
    </source>
</evidence>
<keyword evidence="2 4" id="KW-0560">Oxidoreductase</keyword>
<accession>A0A839N4D3</accession>
<dbReference type="SUPFAM" id="SSF51735">
    <property type="entry name" value="NAD(P)-binding Rossmann-fold domains"/>
    <property type="match status" value="1"/>
</dbReference>